<sequence length="66" mass="7429">MKRKLNPEQRKHVAGVIDKAAIAYFAVVGYTAWSAGQYLVFAHAILAFVVFEALAVWILKEPEDEH</sequence>
<name>A0A940YKS1_9BURK</name>
<keyword evidence="3" id="KW-1185">Reference proteome</keyword>
<evidence type="ECO:0000256" key="1">
    <source>
        <dbReference type="SAM" id="Phobius"/>
    </source>
</evidence>
<accession>A0A940YKS1</accession>
<feature type="transmembrane region" description="Helical" evidence="1">
    <location>
        <begin position="39"/>
        <end position="59"/>
    </location>
</feature>
<dbReference type="AlphaFoldDB" id="A0A940YKS1"/>
<dbReference type="EMBL" id="JAGQDE010000014">
    <property type="protein sequence ID" value="MBQ0960467.1"/>
    <property type="molecule type" value="Genomic_DNA"/>
</dbReference>
<comment type="caution">
    <text evidence="2">The sequence shown here is derived from an EMBL/GenBank/DDBJ whole genome shotgun (WGS) entry which is preliminary data.</text>
</comment>
<organism evidence="2 3">
    <name type="scientific">Ideonella aquatica</name>
    <dbReference type="NCBI Taxonomy" id="2824119"/>
    <lineage>
        <taxon>Bacteria</taxon>
        <taxon>Pseudomonadati</taxon>
        <taxon>Pseudomonadota</taxon>
        <taxon>Betaproteobacteria</taxon>
        <taxon>Burkholderiales</taxon>
        <taxon>Sphaerotilaceae</taxon>
        <taxon>Ideonella</taxon>
    </lineage>
</organism>
<feature type="transmembrane region" description="Helical" evidence="1">
    <location>
        <begin position="12"/>
        <end position="33"/>
    </location>
</feature>
<reference evidence="2" key="1">
    <citation type="submission" date="2021-04" db="EMBL/GenBank/DDBJ databases">
        <title>The genome sequence of Ideonella sp. 4Y11.</title>
        <authorList>
            <person name="Liu Y."/>
        </authorList>
    </citation>
    <scope>NUCLEOTIDE SEQUENCE</scope>
    <source>
        <strain evidence="2">4Y11</strain>
    </source>
</reference>
<evidence type="ECO:0000313" key="2">
    <source>
        <dbReference type="EMBL" id="MBQ0960467.1"/>
    </source>
</evidence>
<dbReference type="RefSeq" id="WP_210803135.1">
    <property type="nucleotide sequence ID" value="NZ_JAGQDE010000014.1"/>
</dbReference>
<keyword evidence="1" id="KW-1133">Transmembrane helix</keyword>
<proteinExistence type="predicted"/>
<dbReference type="Proteomes" id="UP000678374">
    <property type="component" value="Unassembled WGS sequence"/>
</dbReference>
<evidence type="ECO:0000313" key="3">
    <source>
        <dbReference type="Proteomes" id="UP000678374"/>
    </source>
</evidence>
<keyword evidence="1" id="KW-0812">Transmembrane</keyword>
<protein>
    <submittedName>
        <fullName evidence="2">Uncharacterized protein</fullName>
    </submittedName>
</protein>
<keyword evidence="1" id="KW-0472">Membrane</keyword>
<gene>
    <name evidence="2" type="ORF">KAK06_16055</name>
</gene>